<evidence type="ECO:0000313" key="3">
    <source>
        <dbReference type="Proteomes" id="UP001596012"/>
    </source>
</evidence>
<proteinExistence type="predicted"/>
<dbReference type="RefSeq" id="WP_386357304.1">
    <property type="nucleotide sequence ID" value="NZ_JBHSFG010000129.1"/>
</dbReference>
<keyword evidence="1" id="KW-1133">Transmembrane helix</keyword>
<evidence type="ECO:0000313" key="2">
    <source>
        <dbReference type="EMBL" id="MFC4472833.1"/>
    </source>
</evidence>
<dbReference type="EMBL" id="JBHSFG010000129">
    <property type="protein sequence ID" value="MFC4472833.1"/>
    <property type="molecule type" value="Genomic_DNA"/>
</dbReference>
<comment type="caution">
    <text evidence="2">The sequence shown here is derived from an EMBL/GenBank/DDBJ whole genome shotgun (WGS) entry which is preliminary data.</text>
</comment>
<gene>
    <name evidence="2" type="ORF">ACFPH6_51715</name>
</gene>
<protein>
    <submittedName>
        <fullName evidence="2">Uncharacterized protein</fullName>
    </submittedName>
</protein>
<reference evidence="3" key="1">
    <citation type="journal article" date="2019" name="Int. J. Syst. Evol. Microbiol.">
        <title>The Global Catalogue of Microorganisms (GCM) 10K type strain sequencing project: providing services to taxonomists for standard genome sequencing and annotation.</title>
        <authorList>
            <consortium name="The Broad Institute Genomics Platform"/>
            <consortium name="The Broad Institute Genome Sequencing Center for Infectious Disease"/>
            <person name="Wu L."/>
            <person name="Ma J."/>
        </authorList>
    </citation>
    <scope>NUCLEOTIDE SEQUENCE [LARGE SCALE GENOMIC DNA]</scope>
    <source>
        <strain evidence="3">DT43</strain>
    </source>
</reference>
<evidence type="ECO:0000256" key="1">
    <source>
        <dbReference type="SAM" id="Phobius"/>
    </source>
</evidence>
<organism evidence="2 3">
    <name type="scientific">Streptomyces xiangluensis</name>
    <dbReference type="NCBI Taxonomy" id="2665720"/>
    <lineage>
        <taxon>Bacteria</taxon>
        <taxon>Bacillati</taxon>
        <taxon>Actinomycetota</taxon>
        <taxon>Actinomycetes</taxon>
        <taxon>Kitasatosporales</taxon>
        <taxon>Streptomycetaceae</taxon>
        <taxon>Streptomyces</taxon>
    </lineage>
</organism>
<keyword evidence="1" id="KW-0812">Transmembrane</keyword>
<name>A0ABV8Z9C6_9ACTN</name>
<dbReference type="Proteomes" id="UP001596012">
    <property type="component" value="Unassembled WGS sequence"/>
</dbReference>
<feature type="transmembrane region" description="Helical" evidence="1">
    <location>
        <begin position="12"/>
        <end position="34"/>
    </location>
</feature>
<keyword evidence="3" id="KW-1185">Reference proteome</keyword>
<keyword evidence="1" id="KW-0472">Membrane</keyword>
<sequence length="139" mass="15081">MTALARPQHSKAILFGVIALLLFTAVAVAGVSWWNERNQPSQASRTDCQLAQKLVDSAQKIPGDKAAVEKWVKSERQIRSQLDDGYLGANISVYNGWAALHAKGEGTPPQKKELQQLADEANSHCSTAKVTLEFPPIAS</sequence>
<accession>A0ABV8Z9C6</accession>